<organism evidence="2 3">
    <name type="scientific">Sesamum alatum</name>
    <dbReference type="NCBI Taxonomy" id="300844"/>
    <lineage>
        <taxon>Eukaryota</taxon>
        <taxon>Viridiplantae</taxon>
        <taxon>Streptophyta</taxon>
        <taxon>Embryophyta</taxon>
        <taxon>Tracheophyta</taxon>
        <taxon>Spermatophyta</taxon>
        <taxon>Magnoliopsida</taxon>
        <taxon>eudicotyledons</taxon>
        <taxon>Gunneridae</taxon>
        <taxon>Pentapetalae</taxon>
        <taxon>asterids</taxon>
        <taxon>lamiids</taxon>
        <taxon>Lamiales</taxon>
        <taxon>Pedaliaceae</taxon>
        <taxon>Sesamum</taxon>
    </lineage>
</organism>
<dbReference type="AlphaFoldDB" id="A0AAE1YRV6"/>
<reference evidence="2" key="2">
    <citation type="journal article" date="2024" name="Plant">
        <title>Genomic evolution and insights into agronomic trait innovations of Sesamum species.</title>
        <authorList>
            <person name="Miao H."/>
            <person name="Wang L."/>
            <person name="Qu L."/>
            <person name="Liu H."/>
            <person name="Sun Y."/>
            <person name="Le M."/>
            <person name="Wang Q."/>
            <person name="Wei S."/>
            <person name="Zheng Y."/>
            <person name="Lin W."/>
            <person name="Duan Y."/>
            <person name="Cao H."/>
            <person name="Xiong S."/>
            <person name="Wang X."/>
            <person name="Wei L."/>
            <person name="Li C."/>
            <person name="Ma Q."/>
            <person name="Ju M."/>
            <person name="Zhao R."/>
            <person name="Li G."/>
            <person name="Mu C."/>
            <person name="Tian Q."/>
            <person name="Mei H."/>
            <person name="Zhang T."/>
            <person name="Gao T."/>
            <person name="Zhang H."/>
        </authorList>
    </citation>
    <scope>NUCLEOTIDE SEQUENCE</scope>
    <source>
        <strain evidence="2">3651</strain>
    </source>
</reference>
<evidence type="ECO:0000313" key="3">
    <source>
        <dbReference type="Proteomes" id="UP001293254"/>
    </source>
</evidence>
<keyword evidence="3" id="KW-1185">Reference proteome</keyword>
<dbReference type="EMBL" id="JACGWO010000002">
    <property type="protein sequence ID" value="KAK4435265.1"/>
    <property type="molecule type" value="Genomic_DNA"/>
</dbReference>
<gene>
    <name evidence="2" type="ORF">Salat_0689800</name>
</gene>
<comment type="caution">
    <text evidence="2">The sequence shown here is derived from an EMBL/GenBank/DDBJ whole genome shotgun (WGS) entry which is preliminary data.</text>
</comment>
<proteinExistence type="predicted"/>
<dbReference type="Proteomes" id="UP001293254">
    <property type="component" value="Unassembled WGS sequence"/>
</dbReference>
<evidence type="ECO:0000313" key="2">
    <source>
        <dbReference type="EMBL" id="KAK4435265.1"/>
    </source>
</evidence>
<evidence type="ECO:0000256" key="1">
    <source>
        <dbReference type="SAM" id="MobiDB-lite"/>
    </source>
</evidence>
<feature type="region of interest" description="Disordered" evidence="1">
    <location>
        <begin position="215"/>
        <end position="262"/>
    </location>
</feature>
<name>A0AAE1YRV6_9LAMI</name>
<sequence>MGHIARDCDRCIEGFSEGFQFGAWLREPRGIGVSFGRGLRSEGWGRGGRGTTAGRNYLGSVEVAGDVQLPPTSLRPELSLVAGESVAGSWKRQVGESGKTIVKEQLTVGVLGASESGDKSGPNVYASHLGGLGPSLGLGNQLLCGQAQSDGCDEAGDPAGLAKDDGAFPVSTSQNVAGLYFGLKPSCPGFFGHAEPNLGVDTLARPGSVSFLPGHVRSERGSVGGDSSLSVGAVDERDESSPVGASPSRSGTGDFGTELSDSSGKCLELPSIQSAAISLGMVSGVEGLNVEEGLFSVPVAFSLGRGLG</sequence>
<protein>
    <submittedName>
        <fullName evidence="2">Uncharacterized protein</fullName>
    </submittedName>
</protein>
<accession>A0AAE1YRV6</accession>
<reference evidence="2" key="1">
    <citation type="submission" date="2020-06" db="EMBL/GenBank/DDBJ databases">
        <authorList>
            <person name="Li T."/>
            <person name="Hu X."/>
            <person name="Zhang T."/>
            <person name="Song X."/>
            <person name="Zhang H."/>
            <person name="Dai N."/>
            <person name="Sheng W."/>
            <person name="Hou X."/>
            <person name="Wei L."/>
        </authorList>
    </citation>
    <scope>NUCLEOTIDE SEQUENCE</scope>
    <source>
        <strain evidence="2">3651</strain>
        <tissue evidence="2">Leaf</tissue>
    </source>
</reference>